<gene>
    <name evidence="1" type="ORF">L6452_31050</name>
</gene>
<sequence>MWQSSLWLRSGWNGRTHRPPLAGNLKLQLRCPTPLTPPASISIALISPLEKPSTLPPPCASNREKWDLGWRCYSKPKSKQEIEHGELGFSLFLS</sequence>
<organism evidence="1 2">
    <name type="scientific">Arctium lappa</name>
    <name type="common">Greater burdock</name>
    <name type="synonym">Lappa major</name>
    <dbReference type="NCBI Taxonomy" id="4217"/>
    <lineage>
        <taxon>Eukaryota</taxon>
        <taxon>Viridiplantae</taxon>
        <taxon>Streptophyta</taxon>
        <taxon>Embryophyta</taxon>
        <taxon>Tracheophyta</taxon>
        <taxon>Spermatophyta</taxon>
        <taxon>Magnoliopsida</taxon>
        <taxon>eudicotyledons</taxon>
        <taxon>Gunneridae</taxon>
        <taxon>Pentapetalae</taxon>
        <taxon>asterids</taxon>
        <taxon>campanulids</taxon>
        <taxon>Asterales</taxon>
        <taxon>Asteraceae</taxon>
        <taxon>Carduoideae</taxon>
        <taxon>Cardueae</taxon>
        <taxon>Arctiinae</taxon>
        <taxon>Arctium</taxon>
    </lineage>
</organism>
<keyword evidence="2" id="KW-1185">Reference proteome</keyword>
<dbReference type="EMBL" id="CM042056">
    <property type="protein sequence ID" value="KAI3697944.1"/>
    <property type="molecule type" value="Genomic_DNA"/>
</dbReference>
<comment type="caution">
    <text evidence="1">The sequence shown here is derived from an EMBL/GenBank/DDBJ whole genome shotgun (WGS) entry which is preliminary data.</text>
</comment>
<name>A0ACB8ZKU5_ARCLA</name>
<reference evidence="2" key="1">
    <citation type="journal article" date="2022" name="Mol. Ecol. Resour.">
        <title>The genomes of chicory, endive, great burdock and yacon provide insights into Asteraceae palaeo-polyploidization history and plant inulin production.</title>
        <authorList>
            <person name="Fan W."/>
            <person name="Wang S."/>
            <person name="Wang H."/>
            <person name="Wang A."/>
            <person name="Jiang F."/>
            <person name="Liu H."/>
            <person name="Zhao H."/>
            <person name="Xu D."/>
            <person name="Zhang Y."/>
        </authorList>
    </citation>
    <scope>NUCLEOTIDE SEQUENCE [LARGE SCALE GENOMIC DNA]</scope>
    <source>
        <strain evidence="2">cv. Niubang</strain>
    </source>
</reference>
<accession>A0ACB8ZKU5</accession>
<reference evidence="1 2" key="2">
    <citation type="journal article" date="2022" name="Mol. Ecol. Resour.">
        <title>The genomes of chicory, endive, great burdock and yacon provide insights into Asteraceae paleo-polyploidization history and plant inulin production.</title>
        <authorList>
            <person name="Fan W."/>
            <person name="Wang S."/>
            <person name="Wang H."/>
            <person name="Wang A."/>
            <person name="Jiang F."/>
            <person name="Liu H."/>
            <person name="Zhao H."/>
            <person name="Xu D."/>
            <person name="Zhang Y."/>
        </authorList>
    </citation>
    <scope>NUCLEOTIDE SEQUENCE [LARGE SCALE GENOMIC DNA]</scope>
    <source>
        <strain evidence="2">cv. Niubang</strain>
    </source>
</reference>
<evidence type="ECO:0000313" key="2">
    <source>
        <dbReference type="Proteomes" id="UP001055879"/>
    </source>
</evidence>
<evidence type="ECO:0000313" key="1">
    <source>
        <dbReference type="EMBL" id="KAI3697944.1"/>
    </source>
</evidence>
<proteinExistence type="predicted"/>
<protein>
    <submittedName>
        <fullName evidence="1">Uncharacterized protein</fullName>
    </submittedName>
</protein>
<dbReference type="Proteomes" id="UP001055879">
    <property type="component" value="Linkage Group LG10"/>
</dbReference>